<dbReference type="PANTHER" id="PTHR10537:SF3">
    <property type="entry name" value="DNA PRIMASE LARGE SUBUNIT"/>
    <property type="match status" value="1"/>
</dbReference>
<dbReference type="GeneID" id="5545026"/>
<evidence type="ECO:0000256" key="8">
    <source>
        <dbReference type="ARBA" id="ARBA00023125"/>
    </source>
</evidence>
<dbReference type="GO" id="GO:0006270">
    <property type="term" value="P:DNA replication initiation"/>
    <property type="evidence" value="ECO:0007669"/>
    <property type="project" value="EnsemblFungi"/>
</dbReference>
<feature type="binding site" evidence="10">
    <location>
        <position position="427"/>
    </location>
    <ligand>
        <name>[4Fe-4S] cluster</name>
        <dbReference type="ChEBI" id="CHEBI:49883"/>
    </ligand>
</feature>
<dbReference type="STRING" id="436907.A7TLL5"/>
<dbReference type="KEGG" id="vpo:Kpol_1056p7"/>
<keyword evidence="4 9" id="KW-0235">DNA replication</keyword>
<dbReference type="EMBL" id="DS480416">
    <property type="protein sequence ID" value="EDO16807.1"/>
    <property type="molecule type" value="Genomic_DNA"/>
</dbReference>
<dbReference type="GO" id="GO:0006302">
    <property type="term" value="P:double-strand break repair"/>
    <property type="evidence" value="ECO:0007669"/>
    <property type="project" value="EnsemblFungi"/>
</dbReference>
<dbReference type="OrthoDB" id="421393at2759"/>
<dbReference type="eggNOG" id="KOG2267">
    <property type="taxonomic scope" value="Eukaryota"/>
</dbReference>
<evidence type="ECO:0000256" key="6">
    <source>
        <dbReference type="ARBA" id="ARBA00023004"/>
    </source>
</evidence>
<dbReference type="PhylomeDB" id="A7TLL5"/>
<evidence type="ECO:0000256" key="9">
    <source>
        <dbReference type="PIRNR" id="PIRNR009449"/>
    </source>
</evidence>
<feature type="binding site" evidence="10">
    <location>
        <position position="328"/>
    </location>
    <ligand>
        <name>[4Fe-4S] cluster</name>
        <dbReference type="ChEBI" id="CHEBI:49883"/>
    </ligand>
</feature>
<comment type="cofactor">
    <cofactor evidence="9">
        <name>[4Fe-4S] cluster</name>
        <dbReference type="ChEBI" id="CHEBI:49883"/>
    </cofactor>
    <text evidence="9">Binds 1 [4Fe-4S] cluster.</text>
</comment>
<accession>A7TLL5</accession>
<dbReference type="InterPro" id="IPR016558">
    <property type="entry name" value="DNA_primase_lsu_euk"/>
</dbReference>
<evidence type="ECO:0000256" key="7">
    <source>
        <dbReference type="ARBA" id="ARBA00023014"/>
    </source>
</evidence>
<proteinExistence type="inferred from homology"/>
<dbReference type="CDD" id="cd07322">
    <property type="entry name" value="PriL_PriS_Eukaryotic"/>
    <property type="match status" value="1"/>
</dbReference>
<evidence type="ECO:0000256" key="5">
    <source>
        <dbReference type="ARBA" id="ARBA00022723"/>
    </source>
</evidence>
<dbReference type="Gene3D" id="1.20.930.80">
    <property type="match status" value="1"/>
</dbReference>
<dbReference type="RefSeq" id="XP_001644665.1">
    <property type="nucleotide sequence ID" value="XM_001644615.1"/>
</dbReference>
<comment type="function">
    <text evidence="9">DNA primase is the polymerase that synthesizes small RNA primers for the Okazaki fragments made during discontinuous DNA replication.</text>
</comment>
<reference evidence="12 13" key="1">
    <citation type="journal article" date="2007" name="Proc. Natl. Acad. Sci. U.S.A.">
        <title>Independent sorting-out of thousands of duplicated gene pairs in two yeast species descended from a whole-genome duplication.</title>
        <authorList>
            <person name="Scannell D.R."/>
            <person name="Frank A.C."/>
            <person name="Conant G.C."/>
            <person name="Byrne K.P."/>
            <person name="Woolfit M."/>
            <person name="Wolfe K.H."/>
        </authorList>
    </citation>
    <scope>NUCLEOTIDE SEQUENCE [LARGE SCALE GENOMIC DNA]</scope>
    <source>
        <strain evidence="13">ATCC 22028 / DSM 70294 / BCRC 21397 / CBS 2163 / NBRC 10782 / NRRL Y-8283 / UCD 57-17</strain>
    </source>
</reference>
<dbReference type="GO" id="GO:0003899">
    <property type="term" value="F:DNA-directed RNA polymerase activity"/>
    <property type="evidence" value="ECO:0007669"/>
    <property type="project" value="EnsemblFungi"/>
</dbReference>
<dbReference type="Pfam" id="PF04104">
    <property type="entry name" value="DNA_primase_lrg"/>
    <property type="match status" value="1"/>
</dbReference>
<dbReference type="GO" id="GO:0005658">
    <property type="term" value="C:alpha DNA polymerase:primase complex"/>
    <property type="evidence" value="ECO:0007669"/>
    <property type="project" value="EnsemblFungi"/>
</dbReference>
<keyword evidence="8 9" id="KW-0238">DNA-binding</keyword>
<evidence type="ECO:0000313" key="13">
    <source>
        <dbReference type="Proteomes" id="UP000000267"/>
    </source>
</evidence>
<dbReference type="GO" id="GO:0006269">
    <property type="term" value="P:DNA replication, synthesis of primer"/>
    <property type="evidence" value="ECO:0007669"/>
    <property type="project" value="UniProtKB-KW"/>
</dbReference>
<dbReference type="Pfam" id="PF26466">
    <property type="entry name" value="DNA_primase_lrg_N"/>
    <property type="match status" value="1"/>
</dbReference>
<evidence type="ECO:0000256" key="3">
    <source>
        <dbReference type="ARBA" id="ARBA00022515"/>
    </source>
</evidence>
<dbReference type="InterPro" id="IPR007238">
    <property type="entry name" value="DNA_primase_lsu_euk/arc"/>
</dbReference>
<dbReference type="HOGENOM" id="CLU_026253_2_0_1"/>
<dbReference type="PIRSF" id="PIRSF009449">
    <property type="entry name" value="DNA_primase_large_subunit"/>
    <property type="match status" value="1"/>
</dbReference>
<dbReference type="InterPro" id="IPR058560">
    <property type="entry name" value="DNA_primase_C"/>
</dbReference>
<feature type="domain" description="DNA primase large subunit C-terminal" evidence="11">
    <location>
        <begin position="321"/>
        <end position="501"/>
    </location>
</feature>
<evidence type="ECO:0000259" key="11">
    <source>
        <dbReference type="Pfam" id="PF04104"/>
    </source>
</evidence>
<organism evidence="13">
    <name type="scientific">Vanderwaltozyma polyspora (strain ATCC 22028 / DSM 70294 / BCRC 21397 / CBS 2163 / NBRC 10782 / NRRL Y-8283 / UCD 57-17)</name>
    <name type="common">Kluyveromyces polysporus</name>
    <dbReference type="NCBI Taxonomy" id="436907"/>
    <lineage>
        <taxon>Eukaryota</taxon>
        <taxon>Fungi</taxon>
        <taxon>Dikarya</taxon>
        <taxon>Ascomycota</taxon>
        <taxon>Saccharomycotina</taxon>
        <taxon>Saccharomycetes</taxon>
        <taxon>Saccharomycetales</taxon>
        <taxon>Saccharomycetaceae</taxon>
        <taxon>Vanderwaltozyma</taxon>
    </lineage>
</organism>
<dbReference type="Proteomes" id="UP000000267">
    <property type="component" value="Unassembled WGS sequence"/>
</dbReference>
<evidence type="ECO:0000256" key="4">
    <source>
        <dbReference type="ARBA" id="ARBA00022705"/>
    </source>
</evidence>
<dbReference type="GO" id="GO:0003697">
    <property type="term" value="F:single-stranded DNA binding"/>
    <property type="evidence" value="ECO:0007669"/>
    <property type="project" value="EnsemblFungi"/>
</dbReference>
<keyword evidence="3 9" id="KW-0639">Primosome</keyword>
<keyword evidence="7 9" id="KW-0411">Iron-sulfur</keyword>
<dbReference type="FunFam" id="1.20.930.80:FF:000005">
    <property type="entry name" value="DNA primase large subunit"/>
    <property type="match status" value="1"/>
</dbReference>
<keyword evidence="6 9" id="KW-0408">Iron</keyword>
<evidence type="ECO:0000256" key="2">
    <source>
        <dbReference type="ARBA" id="ARBA00022485"/>
    </source>
</evidence>
<dbReference type="OMA" id="RINYKPW"/>
<feature type="binding site" evidence="10">
    <location>
        <position position="410"/>
    </location>
    <ligand>
        <name>[4Fe-4S] cluster</name>
        <dbReference type="ChEBI" id="CHEBI:49883"/>
    </ligand>
</feature>
<name>A7TLL5_VANPO</name>
<dbReference type="PANTHER" id="PTHR10537">
    <property type="entry name" value="DNA PRIMASE LARGE SUBUNIT"/>
    <property type="match status" value="1"/>
</dbReference>
<dbReference type="GO" id="GO:0046872">
    <property type="term" value="F:metal ion binding"/>
    <property type="evidence" value="ECO:0007669"/>
    <property type="project" value="UniProtKB-UniRule"/>
</dbReference>
<dbReference type="GO" id="GO:0051539">
    <property type="term" value="F:4 iron, 4 sulfur cluster binding"/>
    <property type="evidence" value="ECO:0007669"/>
    <property type="project" value="UniProtKB-UniRule"/>
</dbReference>
<sequence>MFRQSRKRIANRRNFDSNELKSDGSSTQLIFNSGLLNEDERKLYEKIYDSKISFYELPPQGEITLDQFETWAIDRLKVLLEIESCISRNKSIKEIEIIIKPLLQKYLPLNADSLDDKKKDYYSHYILRLCFCRSKELRDKFVRAETLLFKLRYTMLTSTDQSKFVNSLNLPLLQFISQEEKKELSQQLFTTISPALQFQLNLTDDQQRRQFFQQEKFIKLPFENVIDLVGSRQVFLKNGYAYLPQFQQLNLLSTEFSNKLSDELMKTYQFLPRLNEDDRLIPILHHLSSGYSIADFQSSQQFNSSNEDNEINAKSVYSKEISECYPLCVKNLMDGLNETHHLRYNGRQQLSFFLKGIGLSCDEAMNFWTDAFTTKGGHLTVDKFNKEYRYNFRHNYGLEGNRINYKPWDCRTILSKPRPARGEFHGCPYRDWTEEKLSSELNKLNLSNHAITSVLDSCKKNEYTFACTKVFEETHPGIENQSNASENTDASSHIAHPNLYFDRARQWQKKHKKDN</sequence>
<dbReference type="FunCoup" id="A7TLL5">
    <property type="interactions" value="963"/>
</dbReference>
<keyword evidence="2 9" id="KW-0004">4Fe-4S</keyword>
<dbReference type="AlphaFoldDB" id="A7TLL5"/>
<protein>
    <recommendedName>
        <fullName evidence="9">DNA primase large subunit</fullName>
    </recommendedName>
</protein>
<keyword evidence="13" id="KW-1185">Reference proteome</keyword>
<dbReference type="InParanoid" id="A7TLL5"/>
<keyword evidence="5 9" id="KW-0479">Metal-binding</keyword>
<evidence type="ECO:0000256" key="10">
    <source>
        <dbReference type="PIRSR" id="PIRSR009449-1"/>
    </source>
</evidence>
<evidence type="ECO:0000256" key="1">
    <source>
        <dbReference type="ARBA" id="ARBA00010564"/>
    </source>
</evidence>
<dbReference type="GO" id="GO:0005635">
    <property type="term" value="C:nuclear envelope"/>
    <property type="evidence" value="ECO:0007669"/>
    <property type="project" value="EnsemblFungi"/>
</dbReference>
<evidence type="ECO:0000313" key="12">
    <source>
        <dbReference type="EMBL" id="EDO16807.1"/>
    </source>
</evidence>
<gene>
    <name evidence="12" type="ORF">Kpol_1056p7</name>
</gene>
<feature type="binding site" evidence="10">
    <location>
        <position position="467"/>
    </location>
    <ligand>
        <name>[4Fe-4S] cluster</name>
        <dbReference type="ChEBI" id="CHEBI:49883"/>
    </ligand>
</feature>
<comment type="similarity">
    <text evidence="1 9">Belongs to the eukaryotic-type primase large subunit family.</text>
</comment>